<evidence type="ECO:0000313" key="7">
    <source>
        <dbReference type="Proteomes" id="UP000310760"/>
    </source>
</evidence>
<comment type="caution">
    <text evidence="6">The sequence shown here is derived from an EMBL/GenBank/DDBJ whole genome shotgun (WGS) entry which is preliminary data.</text>
</comment>
<dbReference type="GO" id="GO:0016020">
    <property type="term" value="C:membrane"/>
    <property type="evidence" value="ECO:0007669"/>
    <property type="project" value="UniProtKB-SubCell"/>
</dbReference>
<evidence type="ECO:0000256" key="1">
    <source>
        <dbReference type="ARBA" id="ARBA00004141"/>
    </source>
</evidence>
<evidence type="ECO:0000256" key="4">
    <source>
        <dbReference type="ARBA" id="ARBA00023136"/>
    </source>
</evidence>
<evidence type="ECO:0000313" key="6">
    <source>
        <dbReference type="EMBL" id="TGY73370.1"/>
    </source>
</evidence>
<dbReference type="EMBL" id="SRYJ01000001">
    <property type="protein sequence ID" value="TGY73370.1"/>
    <property type="molecule type" value="Genomic_DNA"/>
</dbReference>
<protein>
    <recommendedName>
        <fullName evidence="5">O-antigen ligase-related domain-containing protein</fullName>
    </recommendedName>
</protein>
<dbReference type="RefSeq" id="WP_135950197.1">
    <property type="nucleotide sequence ID" value="NZ_CANPVL010000037.1"/>
</dbReference>
<evidence type="ECO:0000259" key="5">
    <source>
        <dbReference type="Pfam" id="PF04932"/>
    </source>
</evidence>
<feature type="domain" description="O-antigen ligase-related" evidence="5">
    <location>
        <begin position="216"/>
        <end position="353"/>
    </location>
</feature>
<keyword evidence="4" id="KW-0472">Membrane</keyword>
<dbReference type="AlphaFoldDB" id="A0A4S2FVH1"/>
<comment type="subcellular location">
    <subcellularLocation>
        <location evidence="1">Membrane</location>
        <topology evidence="1">Multi-pass membrane protein</topology>
    </subcellularLocation>
</comment>
<evidence type="ECO:0000256" key="3">
    <source>
        <dbReference type="ARBA" id="ARBA00022989"/>
    </source>
</evidence>
<dbReference type="Pfam" id="PF04932">
    <property type="entry name" value="Wzy_C"/>
    <property type="match status" value="1"/>
</dbReference>
<reference evidence="6 7" key="1">
    <citation type="submission" date="2019-04" db="EMBL/GenBank/DDBJ databases">
        <title>Microbes associate with the intestines of laboratory mice.</title>
        <authorList>
            <person name="Navarre W."/>
            <person name="Wong E."/>
            <person name="Huang K."/>
            <person name="Tropini C."/>
            <person name="Ng K."/>
            <person name="Yu B."/>
        </authorList>
    </citation>
    <scope>NUCLEOTIDE SEQUENCE [LARGE SCALE GENOMIC DNA]</scope>
    <source>
        <strain evidence="6 7">NM22_B1</strain>
    </source>
</reference>
<evidence type="ECO:0000256" key="2">
    <source>
        <dbReference type="ARBA" id="ARBA00022692"/>
    </source>
</evidence>
<proteinExistence type="predicted"/>
<accession>A0A4S2FVH1</accession>
<sequence>MIAVLFLLLIASLISYKKTVLFSAVVFMFMNNLSSGIEGVKLYYAIVLAQIVLFYLLGYYKKKKECYPLLILVPTLIAGICYFISSYVGTMHQYGKNAVNIMVWFYYPYIVWHVMSSSKEVIYYGKILISFFFVVTGYAVLEFIIGQNLYSQWADAAGIIAGELGGTEAVERFGLLRCNSILPFCSALGMDASIVFTSLAILITKGKRFFFHEKLLIFLLPLCVLLCGTRSQFIVFTLCFLGLLCTKEYRKSGYMKVLIIIGLAGVVVFSSVFVEIINSILHSDTSSVEGSNTDMRLSQFDIAAYYWLQSPLFGHGRNFTWEVAIPNNPALMGAESIVFTQLIDHGIAGLISFYLIGICLTFWCYRYSRPLAMIPIAFIAGKTMSTVVGVEYNIPIILCIFVVKALILYKDSQYEVEYRARK</sequence>
<dbReference type="InterPro" id="IPR007016">
    <property type="entry name" value="O-antigen_ligase-rel_domated"/>
</dbReference>
<keyword evidence="3" id="KW-1133">Transmembrane helix</keyword>
<dbReference type="Proteomes" id="UP000310760">
    <property type="component" value="Unassembled WGS sequence"/>
</dbReference>
<keyword evidence="2" id="KW-0812">Transmembrane</keyword>
<name>A0A4S2FVH1_9BACT</name>
<organism evidence="6 7">
    <name type="scientific">Phocaeicola sartorii</name>
    <dbReference type="NCBI Taxonomy" id="671267"/>
    <lineage>
        <taxon>Bacteria</taxon>
        <taxon>Pseudomonadati</taxon>
        <taxon>Bacteroidota</taxon>
        <taxon>Bacteroidia</taxon>
        <taxon>Bacteroidales</taxon>
        <taxon>Bacteroidaceae</taxon>
        <taxon>Phocaeicola</taxon>
    </lineage>
</organism>
<gene>
    <name evidence="6" type="ORF">E5339_00045</name>
</gene>